<accession>A0A6J4LPX0</accession>
<name>A0A6J4LPX0_9ACTN</name>
<dbReference type="EMBL" id="CADCUG010000093">
    <property type="protein sequence ID" value="CAA9338776.1"/>
    <property type="molecule type" value="Genomic_DNA"/>
</dbReference>
<dbReference type="AlphaFoldDB" id="A0A6J4LPX0"/>
<feature type="compositionally biased region" description="Low complexity" evidence="1">
    <location>
        <begin position="7"/>
        <end position="21"/>
    </location>
</feature>
<organism evidence="2">
    <name type="scientific">uncultured Nocardioidaceae bacterium</name>
    <dbReference type="NCBI Taxonomy" id="253824"/>
    <lineage>
        <taxon>Bacteria</taxon>
        <taxon>Bacillati</taxon>
        <taxon>Actinomycetota</taxon>
        <taxon>Actinomycetes</taxon>
        <taxon>Propionibacteriales</taxon>
        <taxon>Nocardioidaceae</taxon>
        <taxon>environmental samples</taxon>
    </lineage>
</organism>
<reference evidence="2" key="1">
    <citation type="submission" date="2020-02" db="EMBL/GenBank/DDBJ databases">
        <authorList>
            <person name="Meier V. D."/>
        </authorList>
    </citation>
    <scope>NUCLEOTIDE SEQUENCE</scope>
    <source>
        <strain evidence="2">AVDCRST_MAG29</strain>
    </source>
</reference>
<gene>
    <name evidence="2" type="ORF">AVDCRST_MAG29-1502</name>
</gene>
<evidence type="ECO:0000313" key="2">
    <source>
        <dbReference type="EMBL" id="CAA9338776.1"/>
    </source>
</evidence>
<feature type="non-terminal residue" evidence="2">
    <location>
        <position position="33"/>
    </location>
</feature>
<sequence>CWRHRSSPCSSSCRWRSPGSRCTCCTSCSRARP</sequence>
<protein>
    <submittedName>
        <fullName evidence="2">Uncharacterized protein</fullName>
    </submittedName>
</protein>
<evidence type="ECO:0000256" key="1">
    <source>
        <dbReference type="SAM" id="MobiDB-lite"/>
    </source>
</evidence>
<feature type="non-terminal residue" evidence="2">
    <location>
        <position position="1"/>
    </location>
</feature>
<proteinExistence type="predicted"/>
<feature type="region of interest" description="Disordered" evidence="1">
    <location>
        <begin position="1"/>
        <end position="33"/>
    </location>
</feature>